<dbReference type="OrthoDB" id="510804at2"/>
<dbReference type="Proteomes" id="UP000239576">
    <property type="component" value="Unassembled WGS sequence"/>
</dbReference>
<dbReference type="PANTHER" id="PTHR36761:SF2">
    <property type="entry name" value="ORF03 PROTEIN"/>
    <property type="match status" value="1"/>
</dbReference>
<dbReference type="EMBL" id="PVWK01000117">
    <property type="protein sequence ID" value="PSB26002.1"/>
    <property type="molecule type" value="Genomic_DNA"/>
</dbReference>
<reference evidence="2 3" key="2">
    <citation type="submission" date="2018-03" db="EMBL/GenBank/DDBJ databases">
        <title>The ancient ancestry and fast evolution of plastids.</title>
        <authorList>
            <person name="Moore K.R."/>
            <person name="Magnabosco C."/>
            <person name="Momper L."/>
            <person name="Gold D.A."/>
            <person name="Bosak T."/>
            <person name="Fournier G.P."/>
        </authorList>
    </citation>
    <scope>NUCLEOTIDE SEQUENCE [LARGE SCALE GENOMIC DNA]</scope>
    <source>
        <strain evidence="2 3">ULC18</strain>
    </source>
</reference>
<dbReference type="AlphaFoldDB" id="A0A2T1DZU0"/>
<dbReference type="InterPro" id="IPR011990">
    <property type="entry name" value="TPR-like_helical_dom_sf"/>
</dbReference>
<comment type="caution">
    <text evidence="2">The sequence shown here is derived from an EMBL/GenBank/DDBJ whole genome shotgun (WGS) entry which is preliminary data.</text>
</comment>
<evidence type="ECO:0000313" key="3">
    <source>
        <dbReference type="Proteomes" id="UP000239576"/>
    </source>
</evidence>
<evidence type="ECO:0008006" key="4">
    <source>
        <dbReference type="Google" id="ProtNLM"/>
    </source>
</evidence>
<dbReference type="Gene3D" id="1.25.40.10">
    <property type="entry name" value="Tetratricopeptide repeat domain"/>
    <property type="match status" value="1"/>
</dbReference>
<protein>
    <recommendedName>
        <fullName evidence="4">Outer membrane protein assembly factor BamD</fullName>
    </recommendedName>
</protein>
<evidence type="ECO:0000313" key="2">
    <source>
        <dbReference type="EMBL" id="PSB26002.1"/>
    </source>
</evidence>
<name>A0A2T1DZU0_9CYAN</name>
<proteinExistence type="predicted"/>
<accession>A0A2T1DZU0</accession>
<feature type="transmembrane region" description="Helical" evidence="1">
    <location>
        <begin position="162"/>
        <end position="180"/>
    </location>
</feature>
<dbReference type="PANTHER" id="PTHR36761">
    <property type="entry name" value="ORF03 PROTEIN"/>
    <property type="match status" value="1"/>
</dbReference>
<keyword evidence="1" id="KW-0472">Membrane</keyword>
<organism evidence="2 3">
    <name type="scientific">Stenomitos frigidus ULC18</name>
    <dbReference type="NCBI Taxonomy" id="2107698"/>
    <lineage>
        <taxon>Bacteria</taxon>
        <taxon>Bacillati</taxon>
        <taxon>Cyanobacteriota</taxon>
        <taxon>Cyanophyceae</taxon>
        <taxon>Leptolyngbyales</taxon>
        <taxon>Leptolyngbyaceae</taxon>
        <taxon>Stenomitos</taxon>
    </lineage>
</organism>
<reference evidence="3" key="1">
    <citation type="submission" date="2018-02" db="EMBL/GenBank/DDBJ databases">
        <authorList>
            <person name="Moore K."/>
            <person name="Momper L."/>
        </authorList>
    </citation>
    <scope>NUCLEOTIDE SEQUENCE [LARGE SCALE GENOMIC DNA]</scope>
    <source>
        <strain evidence="3">ULC18</strain>
    </source>
</reference>
<evidence type="ECO:0000256" key="1">
    <source>
        <dbReference type="SAM" id="Phobius"/>
    </source>
</evidence>
<keyword evidence="3" id="KW-1185">Reference proteome</keyword>
<keyword evidence="1" id="KW-0812">Transmembrane</keyword>
<sequence>MSSDQTVSSDPLDAAKADYQAGKAAFERGDYRKSVQYLESAKSSVLPMSRFGGEVQIWLVTAYEAMGQRSDALTLCRELSRHPDAQTRKQGRRLLYILEAPRLTTRPEWLTQIPDLTNLGDGDARDRPTAATIASAKQPEKPAFQLEAVVDPEQVNVKDNRFVWVALGAIALVLGGLLWFM</sequence>
<keyword evidence="1" id="KW-1133">Transmembrane helix</keyword>
<gene>
    <name evidence="2" type="ORF">C7B82_21110</name>
</gene>